<dbReference type="EMBL" id="ASPP01019656">
    <property type="protein sequence ID" value="ETO14917.1"/>
    <property type="molecule type" value="Genomic_DNA"/>
</dbReference>
<proteinExistence type="predicted"/>
<evidence type="ECO:0000313" key="2">
    <source>
        <dbReference type="Proteomes" id="UP000023152"/>
    </source>
</evidence>
<evidence type="ECO:0000313" key="1">
    <source>
        <dbReference type="EMBL" id="ETO14917.1"/>
    </source>
</evidence>
<gene>
    <name evidence="1" type="ORF">RFI_22450</name>
</gene>
<sequence length="203" mass="23899">MRLSKEKIEILVQYWFQDSNCKGILPQELVGVINEYMSAWTFKYGVHTFEMKLSKREVECAFGVTQLAHLKDLPTRLGCLIWGGEIPPTYYYYHHSESLLHRFEAIVAAKTTSLPTQLLTDASNAGGILKIELDCNEWKLHFFWNNDKMAFNGIDIEHNKPYFVFMKIVSHFRVYHKEICREKQVLQMMPVFFFAFQNCNRKV</sequence>
<dbReference type="AlphaFoldDB" id="X6MND5"/>
<reference evidence="1 2" key="1">
    <citation type="journal article" date="2013" name="Curr. Biol.">
        <title>The Genome of the Foraminiferan Reticulomyxa filosa.</title>
        <authorList>
            <person name="Glockner G."/>
            <person name="Hulsmann N."/>
            <person name="Schleicher M."/>
            <person name="Noegel A.A."/>
            <person name="Eichinger L."/>
            <person name="Gallinger C."/>
            <person name="Pawlowski J."/>
            <person name="Sierra R."/>
            <person name="Euteneuer U."/>
            <person name="Pillet L."/>
            <person name="Moustafa A."/>
            <person name="Platzer M."/>
            <person name="Groth M."/>
            <person name="Szafranski K."/>
            <person name="Schliwa M."/>
        </authorList>
    </citation>
    <scope>NUCLEOTIDE SEQUENCE [LARGE SCALE GENOMIC DNA]</scope>
</reference>
<name>X6MND5_RETFI</name>
<keyword evidence="2" id="KW-1185">Reference proteome</keyword>
<accession>X6MND5</accession>
<dbReference type="Proteomes" id="UP000023152">
    <property type="component" value="Unassembled WGS sequence"/>
</dbReference>
<comment type="caution">
    <text evidence="1">The sequence shown here is derived from an EMBL/GenBank/DDBJ whole genome shotgun (WGS) entry which is preliminary data.</text>
</comment>
<organism evidence="1 2">
    <name type="scientific">Reticulomyxa filosa</name>
    <dbReference type="NCBI Taxonomy" id="46433"/>
    <lineage>
        <taxon>Eukaryota</taxon>
        <taxon>Sar</taxon>
        <taxon>Rhizaria</taxon>
        <taxon>Retaria</taxon>
        <taxon>Foraminifera</taxon>
        <taxon>Monothalamids</taxon>
        <taxon>Reticulomyxidae</taxon>
        <taxon>Reticulomyxa</taxon>
    </lineage>
</organism>
<protein>
    <submittedName>
        <fullName evidence="1">Uncharacterized protein</fullName>
    </submittedName>
</protein>